<accession>A0A919R7C1</accession>
<evidence type="ECO:0000313" key="2">
    <source>
        <dbReference type="EMBL" id="GII81021.1"/>
    </source>
</evidence>
<feature type="domain" description="ABM" evidence="1">
    <location>
        <begin position="8"/>
        <end position="59"/>
    </location>
</feature>
<reference evidence="2" key="1">
    <citation type="submission" date="2021-01" db="EMBL/GenBank/DDBJ databases">
        <title>Whole genome shotgun sequence of Sphaerisporangium rufum NBRC 109079.</title>
        <authorList>
            <person name="Komaki H."/>
            <person name="Tamura T."/>
        </authorList>
    </citation>
    <scope>NUCLEOTIDE SEQUENCE</scope>
    <source>
        <strain evidence="2">NBRC 109079</strain>
    </source>
</reference>
<dbReference type="GO" id="GO:0004497">
    <property type="term" value="F:monooxygenase activity"/>
    <property type="evidence" value="ECO:0007669"/>
    <property type="project" value="UniProtKB-KW"/>
</dbReference>
<sequence length="90" mass="10498">MVHYRGPAEAMESGYAETARRLSVTPGLRGAELLRGTTPGDRWVLLMRWSDMDAFRTWEDDLRRRGHPSPLRPYQDRTRPEGHYEILVET</sequence>
<evidence type="ECO:0000313" key="3">
    <source>
        <dbReference type="Proteomes" id="UP000655287"/>
    </source>
</evidence>
<dbReference type="InterPro" id="IPR007138">
    <property type="entry name" value="ABM_dom"/>
</dbReference>
<proteinExistence type="predicted"/>
<dbReference type="Gene3D" id="3.30.70.100">
    <property type="match status" value="1"/>
</dbReference>
<protein>
    <submittedName>
        <fullName evidence="2">Antibiotic biosynthesis monooxygenase</fullName>
    </submittedName>
</protein>
<organism evidence="2 3">
    <name type="scientific">Sphaerisporangium rufum</name>
    <dbReference type="NCBI Taxonomy" id="1381558"/>
    <lineage>
        <taxon>Bacteria</taxon>
        <taxon>Bacillati</taxon>
        <taxon>Actinomycetota</taxon>
        <taxon>Actinomycetes</taxon>
        <taxon>Streptosporangiales</taxon>
        <taxon>Streptosporangiaceae</taxon>
        <taxon>Sphaerisporangium</taxon>
    </lineage>
</organism>
<gene>
    <name evidence="2" type="ORF">Sru01_60030</name>
</gene>
<evidence type="ECO:0000259" key="1">
    <source>
        <dbReference type="Pfam" id="PF03992"/>
    </source>
</evidence>
<dbReference type="Pfam" id="PF03992">
    <property type="entry name" value="ABM"/>
    <property type="match status" value="1"/>
</dbReference>
<keyword evidence="3" id="KW-1185">Reference proteome</keyword>
<comment type="caution">
    <text evidence="2">The sequence shown here is derived from an EMBL/GenBank/DDBJ whole genome shotgun (WGS) entry which is preliminary data.</text>
</comment>
<keyword evidence="2" id="KW-0560">Oxidoreductase</keyword>
<dbReference type="EMBL" id="BOOU01000085">
    <property type="protein sequence ID" value="GII81021.1"/>
    <property type="molecule type" value="Genomic_DNA"/>
</dbReference>
<dbReference type="SUPFAM" id="SSF54909">
    <property type="entry name" value="Dimeric alpha+beta barrel"/>
    <property type="match status" value="1"/>
</dbReference>
<keyword evidence="2" id="KW-0503">Monooxygenase</keyword>
<dbReference type="Proteomes" id="UP000655287">
    <property type="component" value="Unassembled WGS sequence"/>
</dbReference>
<name>A0A919R7C1_9ACTN</name>
<dbReference type="AlphaFoldDB" id="A0A919R7C1"/>
<dbReference type="InterPro" id="IPR011008">
    <property type="entry name" value="Dimeric_a/b-barrel"/>
</dbReference>